<keyword evidence="3" id="KW-1185">Reference proteome</keyword>
<protein>
    <submittedName>
        <fullName evidence="2">Phosphotransferase family protein</fullName>
    </submittedName>
</protein>
<dbReference type="InterPro" id="IPR041726">
    <property type="entry name" value="ACAD10_11_N"/>
</dbReference>
<dbReference type="InterPro" id="IPR011009">
    <property type="entry name" value="Kinase-like_dom_sf"/>
</dbReference>
<sequence length="357" mass="37341">MSEQPAGSRDPGDPSALSEAELAAVADRMTGAGEPVAGPLTARLVAGGRSNLTYRLDDTSGSRAWVVRMPPRVGRTPSAHDVAREFRVTSALAGAGVPVARPVVLCEDESVIGLPFAVAAFVEGRSVQSRADLDGLDDATLELTTGRLVETLAALHAVDHVAAGLERFGRPDGYAARQLRRWSGQWEIVGDEALTPLATELAGRLGATAFDQRSTGVVHGDYRIDNTLLSFGDAGSDTGPRVEAVVDWELSTIGDPVADVAMMCVYRHAALDLVLGSPSAWTSDRLPTADALAAAYEAAGGVALVDWDAHLALGYFKLAVIAAGIDHRYRAGATHGEGFDTAARAVEPLLVAGLERV</sequence>
<evidence type="ECO:0000313" key="3">
    <source>
        <dbReference type="Proteomes" id="UP001168620"/>
    </source>
</evidence>
<dbReference type="EMBL" id="JAUHJQ010000019">
    <property type="protein sequence ID" value="MDN4175687.1"/>
    <property type="molecule type" value="Genomic_DNA"/>
</dbReference>
<comment type="caution">
    <text evidence="2">The sequence shown here is derived from an EMBL/GenBank/DDBJ whole genome shotgun (WGS) entry which is preliminary data.</text>
</comment>
<feature type="domain" description="Aminoglycoside phosphotransferase" evidence="1">
    <location>
        <begin position="42"/>
        <end position="277"/>
    </location>
</feature>
<dbReference type="InterPro" id="IPR052898">
    <property type="entry name" value="ACAD10-like"/>
</dbReference>
<accession>A0ABT8FLY8</accession>
<dbReference type="PANTHER" id="PTHR47829:SF1">
    <property type="entry name" value="HAD FAMILY PHOSPHATASE"/>
    <property type="match status" value="1"/>
</dbReference>
<proteinExistence type="predicted"/>
<reference evidence="2" key="1">
    <citation type="submission" date="2023-06" db="EMBL/GenBank/DDBJ databases">
        <title>Draft genome sequence of Nocardioides sp. SOB77.</title>
        <authorList>
            <person name="Zhang G."/>
        </authorList>
    </citation>
    <scope>NUCLEOTIDE SEQUENCE</scope>
    <source>
        <strain evidence="2">SOB77</strain>
    </source>
</reference>
<evidence type="ECO:0000259" key="1">
    <source>
        <dbReference type="Pfam" id="PF01636"/>
    </source>
</evidence>
<evidence type="ECO:0000313" key="2">
    <source>
        <dbReference type="EMBL" id="MDN4175687.1"/>
    </source>
</evidence>
<name>A0ABT8FLY8_9ACTN</name>
<dbReference type="InterPro" id="IPR002575">
    <property type="entry name" value="Aminoglycoside_PTrfase"/>
</dbReference>
<dbReference type="Gene3D" id="3.90.1200.10">
    <property type="match status" value="1"/>
</dbReference>
<dbReference type="SUPFAM" id="SSF56112">
    <property type="entry name" value="Protein kinase-like (PK-like)"/>
    <property type="match status" value="1"/>
</dbReference>
<dbReference type="CDD" id="cd05154">
    <property type="entry name" value="ACAD10_11_N-like"/>
    <property type="match status" value="1"/>
</dbReference>
<dbReference type="Proteomes" id="UP001168620">
    <property type="component" value="Unassembled WGS sequence"/>
</dbReference>
<gene>
    <name evidence="2" type="ORF">QWY28_22180</name>
</gene>
<dbReference type="RefSeq" id="WP_300955102.1">
    <property type="nucleotide sequence ID" value="NZ_JAUHJQ010000019.1"/>
</dbReference>
<organism evidence="2 3">
    <name type="scientific">Nocardioides oceani</name>
    <dbReference type="NCBI Taxonomy" id="3058369"/>
    <lineage>
        <taxon>Bacteria</taxon>
        <taxon>Bacillati</taxon>
        <taxon>Actinomycetota</taxon>
        <taxon>Actinomycetes</taxon>
        <taxon>Propionibacteriales</taxon>
        <taxon>Nocardioidaceae</taxon>
        <taxon>Nocardioides</taxon>
    </lineage>
</organism>
<dbReference type="Gene3D" id="3.30.200.20">
    <property type="entry name" value="Phosphorylase Kinase, domain 1"/>
    <property type="match status" value="1"/>
</dbReference>
<dbReference type="PANTHER" id="PTHR47829">
    <property type="entry name" value="HYDROLASE, PUTATIVE (AFU_ORTHOLOGUE AFUA_1G12880)-RELATED"/>
    <property type="match status" value="1"/>
</dbReference>
<dbReference type="Pfam" id="PF01636">
    <property type="entry name" value="APH"/>
    <property type="match status" value="1"/>
</dbReference>